<dbReference type="GO" id="GO:0005634">
    <property type="term" value="C:nucleus"/>
    <property type="evidence" value="ECO:0007669"/>
    <property type="project" value="UniProtKB-SubCell"/>
</dbReference>
<feature type="region of interest" description="Disordered" evidence="6">
    <location>
        <begin position="195"/>
        <end position="239"/>
    </location>
</feature>
<feature type="domain" description="Zn(2)-C6 fungal-type" evidence="7">
    <location>
        <begin position="163"/>
        <end position="193"/>
    </location>
</feature>
<keyword evidence="4" id="KW-0804">Transcription</keyword>
<evidence type="ECO:0000313" key="8">
    <source>
        <dbReference type="EMBL" id="KAG1789314.1"/>
    </source>
</evidence>
<dbReference type="GeneID" id="64602624"/>
<dbReference type="EMBL" id="JABBWE010000060">
    <property type="protein sequence ID" value="KAG1789314.1"/>
    <property type="molecule type" value="Genomic_DNA"/>
</dbReference>
<dbReference type="InterPro" id="IPR050815">
    <property type="entry name" value="TF_fung"/>
</dbReference>
<keyword evidence="2" id="KW-0479">Metal-binding</keyword>
<gene>
    <name evidence="8" type="ORF">HD556DRAFT_1495010</name>
</gene>
<dbReference type="SUPFAM" id="SSF57701">
    <property type="entry name" value="Zn2/Cys6 DNA-binding domain"/>
    <property type="match status" value="1"/>
</dbReference>
<name>A0A9P7AH21_9AGAM</name>
<evidence type="ECO:0000256" key="6">
    <source>
        <dbReference type="SAM" id="MobiDB-lite"/>
    </source>
</evidence>
<protein>
    <recommendedName>
        <fullName evidence="7">Zn(2)-C6 fungal-type domain-containing protein</fullName>
    </recommendedName>
</protein>
<dbReference type="InterPro" id="IPR001138">
    <property type="entry name" value="Zn2Cys6_DnaBD"/>
</dbReference>
<dbReference type="SMART" id="SM00066">
    <property type="entry name" value="GAL4"/>
    <property type="match status" value="1"/>
</dbReference>
<dbReference type="OrthoDB" id="39175at2759"/>
<organism evidence="8 9">
    <name type="scientific">Suillus plorans</name>
    <dbReference type="NCBI Taxonomy" id="116603"/>
    <lineage>
        <taxon>Eukaryota</taxon>
        <taxon>Fungi</taxon>
        <taxon>Dikarya</taxon>
        <taxon>Basidiomycota</taxon>
        <taxon>Agaricomycotina</taxon>
        <taxon>Agaricomycetes</taxon>
        <taxon>Agaricomycetidae</taxon>
        <taxon>Boletales</taxon>
        <taxon>Suillineae</taxon>
        <taxon>Suillaceae</taxon>
        <taxon>Suillus</taxon>
    </lineage>
</organism>
<keyword evidence="3" id="KW-0805">Transcription regulation</keyword>
<comment type="subcellular location">
    <subcellularLocation>
        <location evidence="1">Nucleus</location>
    </subcellularLocation>
</comment>
<dbReference type="Pfam" id="PF00172">
    <property type="entry name" value="Zn_clus"/>
    <property type="match status" value="1"/>
</dbReference>
<keyword evidence="5" id="KW-0539">Nucleus</keyword>
<dbReference type="GO" id="GO:0000981">
    <property type="term" value="F:DNA-binding transcription factor activity, RNA polymerase II-specific"/>
    <property type="evidence" value="ECO:0007669"/>
    <property type="project" value="InterPro"/>
</dbReference>
<proteinExistence type="predicted"/>
<evidence type="ECO:0000256" key="1">
    <source>
        <dbReference type="ARBA" id="ARBA00004123"/>
    </source>
</evidence>
<dbReference type="PROSITE" id="PS00463">
    <property type="entry name" value="ZN2_CY6_FUNGAL_1"/>
    <property type="match status" value="1"/>
</dbReference>
<dbReference type="PROSITE" id="PS50048">
    <property type="entry name" value="ZN2_CY6_FUNGAL_2"/>
    <property type="match status" value="1"/>
</dbReference>
<dbReference type="PANTHER" id="PTHR47338">
    <property type="entry name" value="ZN(II)2CYS6 TRANSCRIPTION FACTOR (EUROFUNG)-RELATED"/>
    <property type="match status" value="1"/>
</dbReference>
<evidence type="ECO:0000313" key="9">
    <source>
        <dbReference type="Proteomes" id="UP000719766"/>
    </source>
</evidence>
<keyword evidence="9" id="KW-1185">Reference proteome</keyword>
<feature type="compositionally biased region" description="Basic residues" evidence="6">
    <location>
        <begin position="228"/>
        <end position="239"/>
    </location>
</feature>
<dbReference type="Proteomes" id="UP000719766">
    <property type="component" value="Unassembled WGS sequence"/>
</dbReference>
<dbReference type="InterPro" id="IPR036864">
    <property type="entry name" value="Zn2-C6_fun-type_DNA-bd_sf"/>
</dbReference>
<evidence type="ECO:0000256" key="2">
    <source>
        <dbReference type="ARBA" id="ARBA00022723"/>
    </source>
</evidence>
<dbReference type="Gene3D" id="4.10.240.10">
    <property type="entry name" value="Zn(2)-C6 fungal-type DNA-binding domain"/>
    <property type="match status" value="1"/>
</dbReference>
<evidence type="ECO:0000256" key="4">
    <source>
        <dbReference type="ARBA" id="ARBA00023163"/>
    </source>
</evidence>
<dbReference type="AlphaFoldDB" id="A0A9P7AH21"/>
<feature type="compositionally biased region" description="Basic residues" evidence="6">
    <location>
        <begin position="198"/>
        <end position="214"/>
    </location>
</feature>
<dbReference type="CDD" id="cd00067">
    <property type="entry name" value="GAL4"/>
    <property type="match status" value="1"/>
</dbReference>
<evidence type="ECO:0000256" key="5">
    <source>
        <dbReference type="ARBA" id="ARBA00023242"/>
    </source>
</evidence>
<sequence length="239" mass="26988">MSEDGPQSSEDGSGLHSPIFGAQFTQLPGEICNYHQGQLDIRHDAAAGILASQFDYTNINFHPYLHLLETPLNVHYPHHHYVYHSEFSLPQRHNLDLDIPPHVYPDTCLPPPPAYGSVVDLDLSYQGSPRRRYFSEDLCSQSQPAASTSQDLPCRKISNQVIACRQCHARKIRCDSTRPACHNCVRRLNECHYDATPKRRGPDKRPGTRQHSCKKCPADGSSLPSLLSKRKRTSVRHDD</sequence>
<dbReference type="GO" id="GO:0008270">
    <property type="term" value="F:zinc ion binding"/>
    <property type="evidence" value="ECO:0007669"/>
    <property type="project" value="InterPro"/>
</dbReference>
<accession>A0A9P7AH21</accession>
<evidence type="ECO:0000259" key="7">
    <source>
        <dbReference type="PROSITE" id="PS50048"/>
    </source>
</evidence>
<reference evidence="8" key="1">
    <citation type="journal article" date="2020" name="New Phytol.">
        <title>Comparative genomics reveals dynamic genome evolution in host specialist ectomycorrhizal fungi.</title>
        <authorList>
            <person name="Lofgren L.A."/>
            <person name="Nguyen N.H."/>
            <person name="Vilgalys R."/>
            <person name="Ruytinx J."/>
            <person name="Liao H.L."/>
            <person name="Branco S."/>
            <person name="Kuo A."/>
            <person name="LaButti K."/>
            <person name="Lipzen A."/>
            <person name="Andreopoulos W."/>
            <person name="Pangilinan J."/>
            <person name="Riley R."/>
            <person name="Hundley H."/>
            <person name="Na H."/>
            <person name="Barry K."/>
            <person name="Grigoriev I.V."/>
            <person name="Stajich J.E."/>
            <person name="Kennedy P.G."/>
        </authorList>
    </citation>
    <scope>NUCLEOTIDE SEQUENCE</scope>
    <source>
        <strain evidence="8">S12</strain>
    </source>
</reference>
<evidence type="ECO:0000256" key="3">
    <source>
        <dbReference type="ARBA" id="ARBA00023015"/>
    </source>
</evidence>
<dbReference type="RefSeq" id="XP_041156416.1">
    <property type="nucleotide sequence ID" value="XM_041308860.1"/>
</dbReference>
<comment type="caution">
    <text evidence="8">The sequence shown here is derived from an EMBL/GenBank/DDBJ whole genome shotgun (WGS) entry which is preliminary data.</text>
</comment>
<dbReference type="PANTHER" id="PTHR47338:SF29">
    <property type="entry name" value="ZN(2)-C6 FUNGAL-TYPE DOMAIN-CONTAINING PROTEIN"/>
    <property type="match status" value="1"/>
</dbReference>